<dbReference type="NCBIfam" id="TIGR01509">
    <property type="entry name" value="HAD-SF-IA-v3"/>
    <property type="match status" value="1"/>
</dbReference>
<dbReference type="EC" id="3.1.3.3" evidence="3"/>
<dbReference type="PANTHER" id="PTHR46470">
    <property type="entry name" value="N-ACYLNEURAMINATE-9-PHOSPHATASE"/>
    <property type="match status" value="1"/>
</dbReference>
<reference evidence="5" key="1">
    <citation type="submission" date="2016-11" db="EMBL/GenBank/DDBJ databases">
        <authorList>
            <person name="Varghese N."/>
            <person name="Submissions S."/>
        </authorList>
    </citation>
    <scope>NUCLEOTIDE SEQUENCE [LARGE SCALE GENOMIC DNA]</scope>
    <source>
        <strain evidence="5">CGMCC 1.6496</strain>
    </source>
</reference>
<evidence type="ECO:0000313" key="4">
    <source>
        <dbReference type="EMBL" id="SHH01260.1"/>
    </source>
</evidence>
<comment type="catalytic activity">
    <reaction evidence="3">
        <text>O-phospho-L-serine + H2O = L-serine + phosphate</text>
        <dbReference type="Rhea" id="RHEA:21208"/>
        <dbReference type="ChEBI" id="CHEBI:15377"/>
        <dbReference type="ChEBI" id="CHEBI:33384"/>
        <dbReference type="ChEBI" id="CHEBI:43474"/>
        <dbReference type="ChEBI" id="CHEBI:57524"/>
        <dbReference type="EC" id="3.1.3.3"/>
    </reaction>
</comment>
<dbReference type="RefSeq" id="WP_073005873.1">
    <property type="nucleotide sequence ID" value="NZ_FQXD01000003.1"/>
</dbReference>
<protein>
    <recommendedName>
        <fullName evidence="3">Phosphoserine phosphatase</fullName>
        <shortName evidence="3">PSP</shortName>
        <ecNumber evidence="3">3.1.3.3</ecNumber>
    </recommendedName>
</protein>
<organism evidence="4 5">
    <name type="scientific">Virgibacillus chiguensis</name>
    <dbReference type="NCBI Taxonomy" id="411959"/>
    <lineage>
        <taxon>Bacteria</taxon>
        <taxon>Bacillati</taxon>
        <taxon>Bacillota</taxon>
        <taxon>Bacilli</taxon>
        <taxon>Bacillales</taxon>
        <taxon>Bacillaceae</taxon>
        <taxon>Virgibacillus</taxon>
    </lineage>
</organism>
<name>A0A1M5PHP4_9BACI</name>
<dbReference type="OrthoDB" id="9809962at2"/>
<comment type="function">
    <text evidence="3">Catalyzes the last step of the phosphorylated serine biosynthetic pathway, i.e. dephosphorylation of O-phospho-L-serine to form L-serine.</text>
</comment>
<evidence type="ECO:0000256" key="3">
    <source>
        <dbReference type="HAMAP-Rule" id="MF_02240"/>
    </source>
</evidence>
<keyword evidence="2 3" id="KW-0460">Magnesium</keyword>
<comment type="catalytic activity">
    <reaction evidence="3">
        <text>O-phospho-D-serine + H2O = D-serine + phosphate</text>
        <dbReference type="Rhea" id="RHEA:24873"/>
        <dbReference type="ChEBI" id="CHEBI:15377"/>
        <dbReference type="ChEBI" id="CHEBI:35247"/>
        <dbReference type="ChEBI" id="CHEBI:43474"/>
        <dbReference type="ChEBI" id="CHEBI:58680"/>
        <dbReference type="EC" id="3.1.3.3"/>
    </reaction>
</comment>
<accession>A0A1M5PHP4</accession>
<dbReference type="InterPro" id="IPR051400">
    <property type="entry name" value="HAD-like_hydrolase"/>
</dbReference>
<gene>
    <name evidence="4" type="ORF">SAMN05421807_10370</name>
</gene>
<dbReference type="HAMAP" id="MF_02240">
    <property type="entry name" value="PSP"/>
    <property type="match status" value="1"/>
</dbReference>
<dbReference type="SUPFAM" id="SSF56784">
    <property type="entry name" value="HAD-like"/>
    <property type="match status" value="1"/>
</dbReference>
<dbReference type="Gene3D" id="3.40.50.1000">
    <property type="entry name" value="HAD superfamily/HAD-like"/>
    <property type="match status" value="1"/>
</dbReference>
<dbReference type="SFLD" id="SFLDG01135">
    <property type="entry name" value="C1.5.6:_HAD__Beta-PGM__Phospha"/>
    <property type="match status" value="1"/>
</dbReference>
<dbReference type="GO" id="GO:0036424">
    <property type="term" value="F:L-phosphoserine phosphatase activity"/>
    <property type="evidence" value="ECO:0007669"/>
    <property type="project" value="UniProtKB-UniRule"/>
</dbReference>
<dbReference type="GO" id="GO:0006564">
    <property type="term" value="P:L-serine biosynthetic process"/>
    <property type="evidence" value="ECO:0007669"/>
    <property type="project" value="UniProtKB-UniRule"/>
</dbReference>
<dbReference type="InterPro" id="IPR044266">
    <property type="entry name" value="PSP_YsaA"/>
</dbReference>
<keyword evidence="3" id="KW-0028">Amino-acid biosynthesis</keyword>
<keyword evidence="1 3" id="KW-0378">Hydrolase</keyword>
<comment type="similarity">
    <text evidence="3">Belongs to the HAD-like hydrolase superfamily.</text>
</comment>
<sequence>MVKAIIFDLDDTLLWDKKSVAESFRATCNMARDVYPQIDPERLEQNVRTEARALYASFPTYAFTQMIGINPFEGLWGDFDDGGREFDKLQQIAPEYRKSAWKRGLEKTGFLDEQLAETLAEAFPKVRKQKPIVFSSTFKVLNALRADYKLGLLTNGSPSLQQTKLDMTPQLKPYFDEIVVSGAFGSGKPDPAIFQHMLEKLEVDASEAVMVGDNLNTDIVGAFKSEMASIWINWNHIDSNECPTFEVDDLLQVLDVVYNRLGKAKGTFKI</sequence>
<dbReference type="InterPro" id="IPR023214">
    <property type="entry name" value="HAD_sf"/>
</dbReference>
<keyword evidence="3" id="KW-0170">Cobalt</keyword>
<evidence type="ECO:0000313" key="5">
    <source>
        <dbReference type="Proteomes" id="UP000184079"/>
    </source>
</evidence>
<dbReference type="Gene3D" id="1.20.120.1600">
    <property type="match status" value="1"/>
</dbReference>
<dbReference type="EMBL" id="FQXD01000003">
    <property type="protein sequence ID" value="SHH01260.1"/>
    <property type="molecule type" value="Genomic_DNA"/>
</dbReference>
<comment type="cofactor">
    <cofactor evidence="3">
        <name>Mg(2+)</name>
        <dbReference type="ChEBI" id="CHEBI:18420"/>
    </cofactor>
    <cofactor evidence="3">
        <name>Co(2+)</name>
        <dbReference type="ChEBI" id="CHEBI:48828"/>
    </cofactor>
</comment>
<dbReference type="Pfam" id="PF00702">
    <property type="entry name" value="Hydrolase"/>
    <property type="match status" value="1"/>
</dbReference>
<dbReference type="InterPro" id="IPR006439">
    <property type="entry name" value="HAD-SF_hydro_IA"/>
</dbReference>
<comment type="pathway">
    <text evidence="3">Amino-acid biosynthesis; L-serine biosynthesis; L-serine from 3-phospho-D-glycerate: step 3/3.</text>
</comment>
<dbReference type="SFLD" id="SFLDG01129">
    <property type="entry name" value="C1.5:_HAD__Beta-PGM__Phosphata"/>
    <property type="match status" value="1"/>
</dbReference>
<evidence type="ECO:0000256" key="2">
    <source>
        <dbReference type="ARBA" id="ARBA00022842"/>
    </source>
</evidence>
<dbReference type="NCBIfam" id="TIGR01549">
    <property type="entry name" value="HAD-SF-IA-v1"/>
    <property type="match status" value="1"/>
</dbReference>
<dbReference type="AlphaFoldDB" id="A0A1M5PHP4"/>
<evidence type="ECO:0000256" key="1">
    <source>
        <dbReference type="ARBA" id="ARBA00022801"/>
    </source>
</evidence>
<keyword evidence="5" id="KW-1185">Reference proteome</keyword>
<proteinExistence type="inferred from homology"/>
<dbReference type="SFLD" id="SFLDS00003">
    <property type="entry name" value="Haloacid_Dehalogenase"/>
    <property type="match status" value="1"/>
</dbReference>
<dbReference type="InterPro" id="IPR036412">
    <property type="entry name" value="HAD-like_sf"/>
</dbReference>
<dbReference type="Proteomes" id="UP000184079">
    <property type="component" value="Unassembled WGS sequence"/>
</dbReference>
<keyword evidence="3" id="KW-0718">Serine biosynthesis</keyword>
<dbReference type="PANTHER" id="PTHR46470:SF3">
    <property type="entry name" value="N-ACYLNEURAMINATE-9-PHOSPHATASE"/>
    <property type="match status" value="1"/>
</dbReference>